<evidence type="ECO:0000313" key="2">
    <source>
        <dbReference type="EMBL" id="PZQ46515.1"/>
    </source>
</evidence>
<accession>A0A2W5N6Y5</accession>
<proteinExistence type="predicted"/>
<sequence>MPRLGPPRNQLARAARHAALRLGPLAPAQGARGRGACLADDASDRRRPRRFHDAAGAENPFHRDRRDLHPIMSTDPAFFDRLYAENIDPWGYETSAYEAEKYALTLGLLADRRFSRAVEIGCSIGVLSARIARRCDHFLGVDAAEAALARARERGLGNAEFRRAVLPGDWPPGAWDLIVFSEVLYFFDADDIARLAGLAAGALSAGGVILVVSYLGETETELGGLDSEQAFIRSLLRHRPTRITGEVARPGFRALSLE</sequence>
<dbReference type="Gene3D" id="3.40.50.150">
    <property type="entry name" value="Vaccinia Virus protein VP39"/>
    <property type="match status" value="1"/>
</dbReference>
<reference evidence="2 3" key="1">
    <citation type="submission" date="2017-08" db="EMBL/GenBank/DDBJ databases">
        <title>Infants hospitalized years apart are colonized by the same room-sourced microbial strains.</title>
        <authorList>
            <person name="Brooks B."/>
            <person name="Olm M.R."/>
            <person name="Firek B.A."/>
            <person name="Baker R."/>
            <person name="Thomas B.C."/>
            <person name="Morowitz M.J."/>
            <person name="Banfield J.F."/>
        </authorList>
    </citation>
    <scope>NUCLEOTIDE SEQUENCE [LARGE SCALE GENOMIC DNA]</scope>
    <source>
        <strain evidence="2">S2_005_002_R2_34</strain>
    </source>
</reference>
<comment type="caution">
    <text evidence="2">The sequence shown here is derived from an EMBL/GenBank/DDBJ whole genome shotgun (WGS) entry which is preliminary data.</text>
</comment>
<dbReference type="Pfam" id="PF05401">
    <property type="entry name" value="NodS"/>
    <property type="match status" value="1"/>
</dbReference>
<dbReference type="Proteomes" id="UP000249185">
    <property type="component" value="Unassembled WGS sequence"/>
</dbReference>
<name>A0A2W5N6Y5_RHOSU</name>
<dbReference type="InterPro" id="IPR008715">
    <property type="entry name" value="SAM-MeTfrase_NodS-like"/>
</dbReference>
<protein>
    <recommendedName>
        <fullName evidence="4">Methyltransferase domain-containing protein</fullName>
    </recommendedName>
</protein>
<dbReference type="GO" id="GO:0009312">
    <property type="term" value="P:oligosaccharide biosynthetic process"/>
    <property type="evidence" value="ECO:0007669"/>
    <property type="project" value="InterPro"/>
</dbReference>
<dbReference type="EMBL" id="QFPW01000024">
    <property type="protein sequence ID" value="PZQ46515.1"/>
    <property type="molecule type" value="Genomic_DNA"/>
</dbReference>
<dbReference type="InterPro" id="IPR029063">
    <property type="entry name" value="SAM-dependent_MTases_sf"/>
</dbReference>
<evidence type="ECO:0008006" key="4">
    <source>
        <dbReference type="Google" id="ProtNLM"/>
    </source>
</evidence>
<dbReference type="GO" id="GO:0008757">
    <property type="term" value="F:S-adenosylmethionine-dependent methyltransferase activity"/>
    <property type="evidence" value="ECO:0007669"/>
    <property type="project" value="InterPro"/>
</dbReference>
<organism evidence="2 3">
    <name type="scientific">Rhodovulum sulfidophilum</name>
    <name type="common">Rhodobacter sulfidophilus</name>
    <dbReference type="NCBI Taxonomy" id="35806"/>
    <lineage>
        <taxon>Bacteria</taxon>
        <taxon>Pseudomonadati</taxon>
        <taxon>Pseudomonadota</taxon>
        <taxon>Alphaproteobacteria</taxon>
        <taxon>Rhodobacterales</taxon>
        <taxon>Paracoccaceae</taxon>
        <taxon>Rhodovulum</taxon>
    </lineage>
</organism>
<evidence type="ECO:0000256" key="1">
    <source>
        <dbReference type="SAM" id="MobiDB-lite"/>
    </source>
</evidence>
<dbReference type="AlphaFoldDB" id="A0A2W5N6Y5"/>
<evidence type="ECO:0000313" key="3">
    <source>
        <dbReference type="Proteomes" id="UP000249185"/>
    </source>
</evidence>
<feature type="region of interest" description="Disordered" evidence="1">
    <location>
        <begin position="24"/>
        <end position="58"/>
    </location>
</feature>
<dbReference type="SUPFAM" id="SSF53335">
    <property type="entry name" value="S-adenosyl-L-methionine-dependent methyltransferases"/>
    <property type="match status" value="1"/>
</dbReference>
<gene>
    <name evidence="2" type="ORF">DI556_20070</name>
</gene>